<dbReference type="InterPro" id="IPR052895">
    <property type="entry name" value="HetReg/Transcr_Mod"/>
</dbReference>
<dbReference type="PANTHER" id="PTHR24148:SF80">
    <property type="entry name" value="HETEROKARYON INCOMPATIBILITY DOMAIN-CONTAINING PROTEIN"/>
    <property type="match status" value="1"/>
</dbReference>
<protein>
    <recommendedName>
        <fullName evidence="3">Heterokaryon incompatibility domain-containing protein</fullName>
    </recommendedName>
</protein>
<dbReference type="Proteomes" id="UP000800041">
    <property type="component" value="Unassembled WGS sequence"/>
</dbReference>
<organism evidence="1 2">
    <name type="scientific">Aulographum hederae CBS 113979</name>
    <dbReference type="NCBI Taxonomy" id="1176131"/>
    <lineage>
        <taxon>Eukaryota</taxon>
        <taxon>Fungi</taxon>
        <taxon>Dikarya</taxon>
        <taxon>Ascomycota</taxon>
        <taxon>Pezizomycotina</taxon>
        <taxon>Dothideomycetes</taxon>
        <taxon>Pleosporomycetidae</taxon>
        <taxon>Aulographales</taxon>
        <taxon>Aulographaceae</taxon>
    </lineage>
</organism>
<reference evidence="1" key="1">
    <citation type="journal article" date="2020" name="Stud. Mycol.">
        <title>101 Dothideomycetes genomes: a test case for predicting lifestyles and emergence of pathogens.</title>
        <authorList>
            <person name="Haridas S."/>
            <person name="Albert R."/>
            <person name="Binder M."/>
            <person name="Bloem J."/>
            <person name="Labutti K."/>
            <person name="Salamov A."/>
            <person name="Andreopoulos B."/>
            <person name="Baker S."/>
            <person name="Barry K."/>
            <person name="Bills G."/>
            <person name="Bluhm B."/>
            <person name="Cannon C."/>
            <person name="Castanera R."/>
            <person name="Culley D."/>
            <person name="Daum C."/>
            <person name="Ezra D."/>
            <person name="Gonzalez J."/>
            <person name="Henrissat B."/>
            <person name="Kuo A."/>
            <person name="Liang C."/>
            <person name="Lipzen A."/>
            <person name="Lutzoni F."/>
            <person name="Magnuson J."/>
            <person name="Mondo S."/>
            <person name="Nolan M."/>
            <person name="Ohm R."/>
            <person name="Pangilinan J."/>
            <person name="Park H.-J."/>
            <person name="Ramirez L."/>
            <person name="Alfaro M."/>
            <person name="Sun H."/>
            <person name="Tritt A."/>
            <person name="Yoshinaga Y."/>
            <person name="Zwiers L.-H."/>
            <person name="Turgeon B."/>
            <person name="Goodwin S."/>
            <person name="Spatafora J."/>
            <person name="Crous P."/>
            <person name="Grigoriev I."/>
        </authorList>
    </citation>
    <scope>NUCLEOTIDE SEQUENCE</scope>
    <source>
        <strain evidence="1">CBS 113979</strain>
    </source>
</reference>
<evidence type="ECO:0000313" key="2">
    <source>
        <dbReference type="Proteomes" id="UP000800041"/>
    </source>
</evidence>
<accession>A0A6G1GTD8</accession>
<keyword evidence="2" id="KW-1185">Reference proteome</keyword>
<dbReference type="PANTHER" id="PTHR24148">
    <property type="entry name" value="ANKYRIN REPEAT DOMAIN-CONTAINING PROTEIN 39 HOMOLOG-RELATED"/>
    <property type="match status" value="1"/>
</dbReference>
<sequence>MPSWVPDWSQDPGLTSLGLANTFLEPYDAGGSVACGLQIYRERLLSCLGIRFDVLSTFGQTCPELDMRKKPEKGIGYALNQWYETAREIDQPKDHPSSIFANPNLRKPISYDKTNFTHSDPMFTTNRLSFPLSDEYLWSTILALPSPTLHLDHRERTRRRTGSHSTDWDGLKFCLGRKLLVTARGFLGLAPPEAQKGDVVVVLLGAPTPLLLRKRGENYVLVGECYVHGIMGGEALGHLGRELEGMGARCRPCADSMSDAPLERFVIV</sequence>
<dbReference type="AlphaFoldDB" id="A0A6G1GTD8"/>
<gene>
    <name evidence="1" type="ORF">K402DRAFT_395982</name>
</gene>
<proteinExistence type="predicted"/>
<name>A0A6G1GTD8_9PEZI</name>
<dbReference type="Pfam" id="PF26639">
    <property type="entry name" value="Het-6_barrel"/>
    <property type="match status" value="1"/>
</dbReference>
<evidence type="ECO:0000313" key="1">
    <source>
        <dbReference type="EMBL" id="KAF1984050.1"/>
    </source>
</evidence>
<dbReference type="EMBL" id="ML977170">
    <property type="protein sequence ID" value="KAF1984050.1"/>
    <property type="molecule type" value="Genomic_DNA"/>
</dbReference>
<evidence type="ECO:0008006" key="3">
    <source>
        <dbReference type="Google" id="ProtNLM"/>
    </source>
</evidence>
<dbReference type="OrthoDB" id="2157530at2759"/>